<dbReference type="Proteomes" id="UP000000845">
    <property type="component" value="Chromosome"/>
</dbReference>
<reference evidence="1 2" key="2">
    <citation type="journal article" date="2010" name="Stand. Genomic Sci.">
        <title>Complete genome sequence of Sebaldella termitidis type strain (NCTC 11300).</title>
        <authorList>
            <person name="Harmon-Smith M."/>
            <person name="Celia L."/>
            <person name="Chertkov O."/>
            <person name="Lapidus A."/>
            <person name="Copeland A."/>
            <person name="Glavina Del Rio T."/>
            <person name="Nolan M."/>
            <person name="Lucas S."/>
            <person name="Tice H."/>
            <person name="Cheng J.F."/>
            <person name="Han C."/>
            <person name="Detter J.C."/>
            <person name="Bruce D."/>
            <person name="Goodwin L."/>
            <person name="Pitluck S."/>
            <person name="Pati A."/>
            <person name="Liolios K."/>
            <person name="Ivanova N."/>
            <person name="Mavromatis K."/>
            <person name="Mikhailova N."/>
            <person name="Chen A."/>
            <person name="Palaniappan K."/>
            <person name="Land M."/>
            <person name="Hauser L."/>
            <person name="Chang Y.J."/>
            <person name="Jeffries C.D."/>
            <person name="Brettin T."/>
            <person name="Goker M."/>
            <person name="Beck B."/>
            <person name="Bristow J."/>
            <person name="Eisen J.A."/>
            <person name="Markowitz V."/>
            <person name="Hugenholtz P."/>
            <person name="Kyrpides N.C."/>
            <person name="Klenk H.P."/>
            <person name="Chen F."/>
        </authorList>
    </citation>
    <scope>NUCLEOTIDE SEQUENCE [LARGE SCALE GENOMIC DNA]</scope>
    <source>
        <strain evidence="2">ATCC 33386 / NCTC 11300</strain>
    </source>
</reference>
<gene>
    <name evidence="1" type="ordered locus">Sterm_2576</name>
</gene>
<dbReference type="EMBL" id="CP001739">
    <property type="protein sequence ID" value="ACZ09426.1"/>
    <property type="molecule type" value="Genomic_DNA"/>
</dbReference>
<evidence type="ECO:0000313" key="1">
    <source>
        <dbReference type="EMBL" id="ACZ09426.1"/>
    </source>
</evidence>
<dbReference type="RefSeq" id="WP_012862020.1">
    <property type="nucleotide sequence ID" value="NC_013517.1"/>
</dbReference>
<name>D1AM52_SEBTE</name>
<sequence>MKLYLIEHIRKVETFSEGKIIGITSTKEKVVKEYKKKIGFKKYKNGFKIKRMVLDKSYHGKGIKSWYKKGSEKNSSL</sequence>
<dbReference type="AlphaFoldDB" id="D1AM52"/>
<protein>
    <submittedName>
        <fullName evidence="1">Uncharacterized protein</fullName>
    </submittedName>
</protein>
<proteinExistence type="predicted"/>
<keyword evidence="2" id="KW-1185">Reference proteome</keyword>
<dbReference type="STRING" id="526218.Sterm_2576"/>
<evidence type="ECO:0000313" key="2">
    <source>
        <dbReference type="Proteomes" id="UP000000845"/>
    </source>
</evidence>
<organism evidence="1 2">
    <name type="scientific">Sebaldella termitidis (strain ATCC 33386 / NCTC 11300)</name>
    <dbReference type="NCBI Taxonomy" id="526218"/>
    <lineage>
        <taxon>Bacteria</taxon>
        <taxon>Fusobacteriati</taxon>
        <taxon>Fusobacteriota</taxon>
        <taxon>Fusobacteriia</taxon>
        <taxon>Fusobacteriales</taxon>
        <taxon>Leptotrichiaceae</taxon>
        <taxon>Sebaldella</taxon>
    </lineage>
</organism>
<accession>D1AM52</accession>
<dbReference type="KEGG" id="str:Sterm_2576"/>
<dbReference type="HOGENOM" id="CLU_2636014_0_0_0"/>
<reference evidence="2" key="1">
    <citation type="submission" date="2009-09" db="EMBL/GenBank/DDBJ databases">
        <title>The complete chromosome of Sebaldella termitidis ATCC 33386.</title>
        <authorList>
            <consortium name="US DOE Joint Genome Institute (JGI-PGF)"/>
            <person name="Lucas S."/>
            <person name="Copeland A."/>
            <person name="Lapidus A."/>
            <person name="Glavina del Rio T."/>
            <person name="Dalin E."/>
            <person name="Tice H."/>
            <person name="Bruce D."/>
            <person name="Goodwin L."/>
            <person name="Pitluck S."/>
            <person name="Kyrpides N."/>
            <person name="Mavromatis K."/>
            <person name="Ivanova N."/>
            <person name="Mikhailova N."/>
            <person name="Sims D."/>
            <person name="Meincke L."/>
            <person name="Brettin T."/>
            <person name="Detter J.C."/>
            <person name="Han C."/>
            <person name="Larimer F."/>
            <person name="Land M."/>
            <person name="Hauser L."/>
            <person name="Markowitz V."/>
            <person name="Cheng J.F."/>
            <person name="Hugenholtz P."/>
            <person name="Woyke T."/>
            <person name="Wu D."/>
            <person name="Eisen J.A."/>
        </authorList>
    </citation>
    <scope>NUCLEOTIDE SEQUENCE [LARGE SCALE GENOMIC DNA]</scope>
    <source>
        <strain evidence="2">ATCC 33386 / NCTC 11300</strain>
    </source>
</reference>